<name>A0A6A6YIW3_9PEZI</name>
<proteinExistence type="predicted"/>
<reference evidence="3" key="2">
    <citation type="submission" date="2020-04" db="EMBL/GenBank/DDBJ databases">
        <authorList>
            <consortium name="NCBI Genome Project"/>
        </authorList>
    </citation>
    <scope>NUCLEOTIDE SEQUENCE</scope>
    <source>
        <strain evidence="3">CBS 304.34</strain>
    </source>
</reference>
<reference evidence="3" key="3">
    <citation type="submission" date="2025-04" db="UniProtKB">
        <authorList>
            <consortium name="RefSeq"/>
        </authorList>
    </citation>
    <scope>IDENTIFICATION</scope>
    <source>
        <strain evidence="3">CBS 304.34</strain>
    </source>
</reference>
<organism evidence="1">
    <name type="scientific">Mytilinidion resinicola</name>
    <dbReference type="NCBI Taxonomy" id="574789"/>
    <lineage>
        <taxon>Eukaryota</taxon>
        <taxon>Fungi</taxon>
        <taxon>Dikarya</taxon>
        <taxon>Ascomycota</taxon>
        <taxon>Pezizomycotina</taxon>
        <taxon>Dothideomycetes</taxon>
        <taxon>Pleosporomycetidae</taxon>
        <taxon>Mytilinidiales</taxon>
        <taxon>Mytilinidiaceae</taxon>
        <taxon>Mytilinidion</taxon>
    </lineage>
</organism>
<accession>A0A6A6YIW3</accession>
<dbReference type="Proteomes" id="UP000504636">
    <property type="component" value="Unplaced"/>
</dbReference>
<sequence length="222" mass="24916">MVYEYAITSESDYVTVVDGEIGYINLYSQVRSFNELQYVSKQLRAETVGLTLKLNKSVRFFSEDFTSNSDQTPKSLSDCLTFLAECTPTSISKLATLLIEFPEPPHVCYPVCALSWSDIGRPLSEFCAANPHVLVKLRLTNWALKHCEYEDFRIAARFSETGFVVRHFCDLGMLGTASNLRVVPSGSLPDEAVMSRCMPPVQVTEAKEWYDKGISGADRPSW</sequence>
<evidence type="ECO:0000313" key="2">
    <source>
        <dbReference type="Proteomes" id="UP000504636"/>
    </source>
</evidence>
<reference evidence="1 3" key="1">
    <citation type="journal article" date="2020" name="Stud. Mycol.">
        <title>101 Dothideomycetes genomes: a test case for predicting lifestyles and emergence of pathogens.</title>
        <authorList>
            <person name="Haridas S."/>
            <person name="Albert R."/>
            <person name="Binder M."/>
            <person name="Bloem J."/>
            <person name="Labutti K."/>
            <person name="Salamov A."/>
            <person name="Andreopoulos B."/>
            <person name="Baker S."/>
            <person name="Barry K."/>
            <person name="Bills G."/>
            <person name="Bluhm B."/>
            <person name="Cannon C."/>
            <person name="Castanera R."/>
            <person name="Culley D."/>
            <person name="Daum C."/>
            <person name="Ezra D."/>
            <person name="Gonzalez J."/>
            <person name="Henrissat B."/>
            <person name="Kuo A."/>
            <person name="Liang C."/>
            <person name="Lipzen A."/>
            <person name="Lutzoni F."/>
            <person name="Magnuson J."/>
            <person name="Mondo S."/>
            <person name="Nolan M."/>
            <person name="Ohm R."/>
            <person name="Pangilinan J."/>
            <person name="Park H.-J."/>
            <person name="Ramirez L."/>
            <person name="Alfaro M."/>
            <person name="Sun H."/>
            <person name="Tritt A."/>
            <person name="Yoshinaga Y."/>
            <person name="Zwiers L.-H."/>
            <person name="Turgeon B."/>
            <person name="Goodwin S."/>
            <person name="Spatafora J."/>
            <person name="Crous P."/>
            <person name="Grigoriev I."/>
        </authorList>
    </citation>
    <scope>NUCLEOTIDE SEQUENCE</scope>
    <source>
        <strain evidence="1 3">CBS 304.34</strain>
    </source>
</reference>
<protein>
    <submittedName>
        <fullName evidence="1 3">Uncharacterized protein</fullName>
    </submittedName>
</protein>
<gene>
    <name evidence="1 3" type="ORF">BDZ99DRAFT_67693</name>
</gene>
<dbReference type="EMBL" id="MU003704">
    <property type="protein sequence ID" value="KAF2807867.1"/>
    <property type="molecule type" value="Genomic_DNA"/>
</dbReference>
<dbReference type="OrthoDB" id="3763763at2759"/>
<dbReference type="AlphaFoldDB" id="A0A6A6YIW3"/>
<evidence type="ECO:0000313" key="1">
    <source>
        <dbReference type="EMBL" id="KAF2807867.1"/>
    </source>
</evidence>
<evidence type="ECO:0000313" key="3">
    <source>
        <dbReference type="RefSeq" id="XP_033574831.1"/>
    </source>
</evidence>
<dbReference type="RefSeq" id="XP_033574831.1">
    <property type="nucleotide sequence ID" value="XM_033728816.1"/>
</dbReference>
<dbReference type="GeneID" id="54469709"/>
<keyword evidence="2" id="KW-1185">Reference proteome</keyword>